<evidence type="ECO:0000313" key="7">
    <source>
        <dbReference type="EMBL" id="GGU04301.1"/>
    </source>
</evidence>
<evidence type="ECO:0000256" key="4">
    <source>
        <dbReference type="RuleBase" id="RU004364"/>
    </source>
</evidence>
<dbReference type="SUPFAM" id="SSF50249">
    <property type="entry name" value="Nucleic acid-binding proteins"/>
    <property type="match status" value="1"/>
</dbReference>
<protein>
    <recommendedName>
        <fullName evidence="2">Translation initiation factor 1A</fullName>
        <shortName evidence="2">aIF-1A</shortName>
    </recommendedName>
</protein>
<dbReference type="EMBL" id="AP018553">
    <property type="protein sequence ID" value="BBD72812.1"/>
    <property type="molecule type" value="Genomic_DNA"/>
</dbReference>
<reference evidence="7" key="4">
    <citation type="submission" date="2020-09" db="EMBL/GenBank/DDBJ databases">
        <authorList>
            <person name="Sun Q."/>
            <person name="Ohkuma M."/>
        </authorList>
    </citation>
    <scope>NUCLEOTIDE SEQUENCE</scope>
    <source>
        <strain evidence="7">JCM 31740</strain>
    </source>
</reference>
<evidence type="ECO:0000313" key="6">
    <source>
        <dbReference type="EMBL" id="BBD72812.1"/>
    </source>
</evidence>
<evidence type="ECO:0000256" key="3">
    <source>
        <dbReference type="PROSITE-ProRule" id="PRU00181"/>
    </source>
</evidence>
<dbReference type="HAMAP" id="MF_00216">
    <property type="entry name" value="aIF_1A"/>
    <property type="match status" value="1"/>
</dbReference>
<dbReference type="AlphaFoldDB" id="A0A348B3R0"/>
<feature type="domain" description="S1-like" evidence="5">
    <location>
        <begin position="10"/>
        <end position="84"/>
    </location>
</feature>
<dbReference type="NCBIfam" id="NF003085">
    <property type="entry name" value="PRK04012.1-5"/>
    <property type="match status" value="1"/>
</dbReference>
<dbReference type="Gene3D" id="2.40.50.140">
    <property type="entry name" value="Nucleic acid-binding proteins"/>
    <property type="match status" value="1"/>
</dbReference>
<name>A0A348B3R0_9CREN</name>
<dbReference type="SMART" id="SM00652">
    <property type="entry name" value="eIF1a"/>
    <property type="match status" value="1"/>
</dbReference>
<dbReference type="NCBIfam" id="TIGR00523">
    <property type="entry name" value="eIF-1A"/>
    <property type="match status" value="1"/>
</dbReference>
<dbReference type="NCBIfam" id="NF003082">
    <property type="entry name" value="PRK04012.1-1"/>
    <property type="match status" value="1"/>
</dbReference>
<dbReference type="Pfam" id="PF01176">
    <property type="entry name" value="eIF-1a"/>
    <property type="match status" value="1"/>
</dbReference>
<proteinExistence type="inferred from homology"/>
<dbReference type="GO" id="GO:0003743">
    <property type="term" value="F:translation initiation factor activity"/>
    <property type="evidence" value="ECO:0007669"/>
    <property type="project" value="UniProtKB-UniRule"/>
</dbReference>
<evidence type="ECO:0000313" key="8">
    <source>
        <dbReference type="Proteomes" id="UP000276741"/>
    </source>
</evidence>
<dbReference type="GO" id="GO:0003723">
    <property type="term" value="F:RNA binding"/>
    <property type="evidence" value="ECO:0007669"/>
    <property type="project" value="InterPro"/>
</dbReference>
<comment type="function">
    <text evidence="1 2">Seems to be required for maximal rate of protein biosynthesis. Enhances ribosome dissociation into subunits and stabilizes the binding of the initiator Met-tRNA(I) to 40 S ribosomal subunits.</text>
</comment>
<gene>
    <name evidence="2" type="primary">eif1a</name>
    <name evidence="7" type="ORF">GCM10007116_21240</name>
    <name evidence="6" type="ORF">HS1genome_1201</name>
</gene>
<keyword evidence="2 3" id="KW-0648">Protein biosynthesis</keyword>
<dbReference type="GeneID" id="38666714"/>
<evidence type="ECO:0000259" key="5">
    <source>
        <dbReference type="PROSITE" id="PS50832"/>
    </source>
</evidence>
<dbReference type="Proteomes" id="UP000276741">
    <property type="component" value="Chromosome"/>
</dbReference>
<dbReference type="Proteomes" id="UP000616143">
    <property type="component" value="Unassembled WGS sequence"/>
</dbReference>
<keyword evidence="8" id="KW-1185">Reference proteome</keyword>
<dbReference type="NCBIfam" id="NF003084">
    <property type="entry name" value="PRK04012.1-3"/>
    <property type="match status" value="1"/>
</dbReference>
<comment type="similarity">
    <text evidence="2 4">Belongs to the eIF-1A family.</text>
</comment>
<evidence type="ECO:0000256" key="1">
    <source>
        <dbReference type="ARBA" id="ARBA00025502"/>
    </source>
</evidence>
<evidence type="ECO:0000256" key="2">
    <source>
        <dbReference type="HAMAP-Rule" id="MF_00216"/>
    </source>
</evidence>
<dbReference type="CDD" id="cd05793">
    <property type="entry name" value="S1_IF1A"/>
    <property type="match status" value="1"/>
</dbReference>
<keyword evidence="2 3" id="KW-0396">Initiation factor</keyword>
<dbReference type="InterPro" id="IPR001253">
    <property type="entry name" value="TIF_eIF-1A"/>
</dbReference>
<dbReference type="InterPro" id="IPR012340">
    <property type="entry name" value="NA-bd_OB-fold"/>
</dbReference>
<dbReference type="OrthoDB" id="2586at2157"/>
<dbReference type="InterPro" id="IPR006196">
    <property type="entry name" value="RNA-binding_domain_S1_IF1"/>
</dbReference>
<organism evidence="6 8">
    <name type="scientific">Sulfodiicoccus acidiphilus</name>
    <dbReference type="NCBI Taxonomy" id="1670455"/>
    <lineage>
        <taxon>Archaea</taxon>
        <taxon>Thermoproteota</taxon>
        <taxon>Thermoprotei</taxon>
        <taxon>Sulfolobales</taxon>
        <taxon>Sulfolobaceae</taxon>
        <taxon>Sulfodiicoccus</taxon>
    </lineage>
</organism>
<reference evidence="6" key="3">
    <citation type="journal article" date="2019" name="BMC Res. Notes">
        <title>Complete genome sequence of the Sulfodiicoccus acidiphilus strain HS-1T, the first crenarchaeon that lacks polB3, isolated from an acidic hot spring in Ohwaku-dani, Hakone, Japan.</title>
        <authorList>
            <person name="Sakai H.D."/>
            <person name="Kurosawa N."/>
        </authorList>
    </citation>
    <scope>NUCLEOTIDE SEQUENCE</scope>
    <source>
        <strain evidence="6">HS-1</strain>
    </source>
</reference>
<dbReference type="EMBL" id="BMQS01000028">
    <property type="protein sequence ID" value="GGU04301.1"/>
    <property type="molecule type" value="Genomic_DNA"/>
</dbReference>
<dbReference type="PROSITE" id="PS50832">
    <property type="entry name" value="S1_IF1_TYPE"/>
    <property type="match status" value="1"/>
</dbReference>
<reference evidence="8" key="2">
    <citation type="submission" date="2018-04" db="EMBL/GenBank/DDBJ databases">
        <title>Complete genome sequence of Sulfodiicoccus acidiphilus strain HS-1.</title>
        <authorList>
            <person name="Sakai H.D."/>
            <person name="Kurosawa N."/>
        </authorList>
    </citation>
    <scope>NUCLEOTIDE SEQUENCE [LARGE SCALE GENOMIC DNA]</scope>
    <source>
        <strain evidence="8">HS-1</strain>
    </source>
</reference>
<dbReference type="PANTHER" id="PTHR21668">
    <property type="entry name" value="EIF-1A"/>
    <property type="match status" value="1"/>
</dbReference>
<dbReference type="KEGG" id="sacd:HS1genome_1201"/>
<dbReference type="RefSeq" id="WP_126450038.1">
    <property type="nucleotide sequence ID" value="NZ_AP018553.1"/>
</dbReference>
<sequence length="107" mass="12163">MPKKTQDNTTPREIPRPAEGEVICVVKKTLGGDHLSVRCFDGVERLARIPGRMKKKVWMREGDVILAAPWDIQSNKCDVVYKYGNDEVRKLIEFGVIDPNILDQLRG</sequence>
<reference evidence="7" key="1">
    <citation type="journal article" date="2014" name="Int. J. Syst. Evol. Microbiol.">
        <title>Complete genome sequence of Corynebacterium casei LMG S-19264T (=DSM 44701T), isolated from a smear-ripened cheese.</title>
        <authorList>
            <consortium name="US DOE Joint Genome Institute (JGI-PGF)"/>
            <person name="Walter F."/>
            <person name="Albersmeier A."/>
            <person name="Kalinowski J."/>
            <person name="Ruckert C."/>
        </authorList>
    </citation>
    <scope>NUCLEOTIDE SEQUENCE</scope>
    <source>
        <strain evidence="7">JCM 31740</strain>
    </source>
</reference>
<accession>A0A348B3R0</accession>